<dbReference type="Pfam" id="PF01370">
    <property type="entry name" value="Epimerase"/>
    <property type="match status" value="1"/>
</dbReference>
<keyword evidence="1" id="KW-0560">Oxidoreductase</keyword>
<evidence type="ECO:0000259" key="2">
    <source>
        <dbReference type="Pfam" id="PF01370"/>
    </source>
</evidence>
<name>M8BSX7_AEGTA</name>
<dbReference type="InterPro" id="IPR001509">
    <property type="entry name" value="Epimerase_deHydtase"/>
</dbReference>
<dbReference type="InterPro" id="IPR036291">
    <property type="entry name" value="NAD(P)-bd_dom_sf"/>
</dbReference>
<dbReference type="InterPro" id="IPR050425">
    <property type="entry name" value="NAD(P)_dehydrat-like"/>
</dbReference>
<organism evidence="3">
    <name type="scientific">Aegilops tauschii</name>
    <name type="common">Tausch's goatgrass</name>
    <name type="synonym">Aegilops squarrosa</name>
    <dbReference type="NCBI Taxonomy" id="37682"/>
    <lineage>
        <taxon>Eukaryota</taxon>
        <taxon>Viridiplantae</taxon>
        <taxon>Streptophyta</taxon>
        <taxon>Embryophyta</taxon>
        <taxon>Tracheophyta</taxon>
        <taxon>Spermatophyta</taxon>
        <taxon>Magnoliopsida</taxon>
        <taxon>Liliopsida</taxon>
        <taxon>Poales</taxon>
        <taxon>Poaceae</taxon>
        <taxon>BOP clade</taxon>
        <taxon>Pooideae</taxon>
        <taxon>Triticodae</taxon>
        <taxon>Triticeae</taxon>
        <taxon>Triticinae</taxon>
        <taxon>Aegilops</taxon>
    </lineage>
</organism>
<dbReference type="EnsemblPlants" id="EMT09924">
    <property type="protein sequence ID" value="EMT09924"/>
    <property type="gene ID" value="F775_25038"/>
</dbReference>
<dbReference type="ExpressionAtlas" id="M8BSX7">
    <property type="expression patterns" value="baseline"/>
</dbReference>
<evidence type="ECO:0000313" key="3">
    <source>
        <dbReference type="EnsemblPlants" id="EMT09924"/>
    </source>
</evidence>
<dbReference type="PANTHER" id="PTHR10366:SF840">
    <property type="entry name" value="NAD-DEPENDENT EPIMERASE_DEHYDRATASE DOMAIN-CONTAINING PROTEIN"/>
    <property type="match status" value="1"/>
</dbReference>
<dbReference type="GO" id="GO:0016616">
    <property type="term" value="F:oxidoreductase activity, acting on the CH-OH group of donors, NAD or NADP as acceptor"/>
    <property type="evidence" value="ECO:0007669"/>
    <property type="project" value="TreeGrafter"/>
</dbReference>
<reference evidence="3" key="1">
    <citation type="submission" date="2015-06" db="UniProtKB">
        <authorList>
            <consortium name="EnsemblPlants"/>
        </authorList>
    </citation>
    <scope>IDENTIFICATION</scope>
</reference>
<sequence>MKRATASARTPLFSHLKNTHPRCFGVPEVSRNTFRVQSSHSMSGIGKPQRRCASAEPGGRPDESMPANLRRRSEVMVPAVKGTLNILEVCSSLKVQKVVVVSSTAAVHYDPNWPQGKPKDESCWSDRKVCKDNEIWYSLAETVAEETVWEYAEKYRLNAVAVCPCIVLGPQLQCAVNTTSELLLYVITGGPNALNDVLWHIVDVRDVADALLLLYEKPESSGRYICAPNYISTKALLELLKKTHPDYNYVKWWVSSLTVCSLYVSNGTFALNGRACSYGLNNSLSAFCSKADAQQNSRITPISSGKLSNLGWKPRALEETLLDSIEYHRKAGNLQGVEGQTYRLPDIFRHFQAADE</sequence>
<proteinExistence type="predicted"/>
<accession>M8BSX7</accession>
<dbReference type="SUPFAM" id="SSF51735">
    <property type="entry name" value="NAD(P)-binding Rossmann-fold domains"/>
    <property type="match status" value="1"/>
</dbReference>
<protein>
    <submittedName>
        <fullName evidence="3">Dihydroflavonol-4-reductase</fullName>
    </submittedName>
</protein>
<dbReference type="AlphaFoldDB" id="M8BSX7"/>
<feature type="domain" description="NAD-dependent epimerase/dehydratase" evidence="2">
    <location>
        <begin position="66"/>
        <end position="221"/>
    </location>
</feature>
<dbReference type="Gene3D" id="3.40.50.720">
    <property type="entry name" value="NAD(P)-binding Rossmann-like Domain"/>
    <property type="match status" value="1"/>
</dbReference>
<dbReference type="PANTHER" id="PTHR10366">
    <property type="entry name" value="NAD DEPENDENT EPIMERASE/DEHYDRATASE"/>
    <property type="match status" value="1"/>
</dbReference>
<evidence type="ECO:0000256" key="1">
    <source>
        <dbReference type="ARBA" id="ARBA00023002"/>
    </source>
</evidence>